<feature type="signal peptide" evidence="1">
    <location>
        <begin position="1"/>
        <end position="24"/>
    </location>
</feature>
<comment type="caution">
    <text evidence="2">The sequence shown here is derived from an EMBL/GenBank/DDBJ whole genome shotgun (WGS) entry which is preliminary data.</text>
</comment>
<dbReference type="RefSeq" id="WP_235068578.1">
    <property type="nucleotide sequence ID" value="NZ_JAKFGM010000003.1"/>
</dbReference>
<evidence type="ECO:0000313" key="2">
    <source>
        <dbReference type="EMBL" id="MCF2515872.1"/>
    </source>
</evidence>
<keyword evidence="3" id="KW-1185">Reference proteome</keyword>
<evidence type="ECO:0000256" key="1">
    <source>
        <dbReference type="SAM" id="SignalP"/>
    </source>
</evidence>
<reference evidence="2" key="1">
    <citation type="submission" date="2022-01" db="EMBL/GenBank/DDBJ databases">
        <authorList>
            <person name="Jo J.-H."/>
            <person name="Im W.-T."/>
        </authorList>
    </citation>
    <scope>NUCLEOTIDE SEQUENCE</scope>
    <source>
        <strain evidence="2">G124</strain>
    </source>
</reference>
<protein>
    <submittedName>
        <fullName evidence="2">Uncharacterized protein</fullName>
    </submittedName>
</protein>
<dbReference type="EMBL" id="JAKFGM010000003">
    <property type="protein sequence ID" value="MCF2515872.1"/>
    <property type="molecule type" value="Genomic_DNA"/>
</dbReference>
<gene>
    <name evidence="2" type="ORF">LVY65_12475</name>
</gene>
<evidence type="ECO:0000313" key="3">
    <source>
        <dbReference type="Proteomes" id="UP001139410"/>
    </source>
</evidence>
<accession>A0A9X1TZI8</accession>
<name>A0A9X1TZI8_9SPHN</name>
<dbReference type="AlphaFoldDB" id="A0A9X1TZI8"/>
<sequence>MRNLLLATAAILAAAAVPAFPAQAQSSASAAFVGVPSGNGGTGVRVHRGFGGHGDRGRHGRFDDGGAIGTWYEGGEWALYNNRTWEADSYNDWWHDRPDRAFPRWVMTNTNCERMWSSGSGWRC</sequence>
<dbReference type="Proteomes" id="UP001139410">
    <property type="component" value="Unassembled WGS sequence"/>
</dbReference>
<feature type="chain" id="PRO_5040949128" evidence="1">
    <location>
        <begin position="25"/>
        <end position="124"/>
    </location>
</feature>
<keyword evidence="1" id="KW-0732">Signal</keyword>
<organism evidence="2 3">
    <name type="scientific">Sphingomonas cremea</name>
    <dbReference type="NCBI Taxonomy" id="2904799"/>
    <lineage>
        <taxon>Bacteria</taxon>
        <taxon>Pseudomonadati</taxon>
        <taxon>Pseudomonadota</taxon>
        <taxon>Alphaproteobacteria</taxon>
        <taxon>Sphingomonadales</taxon>
        <taxon>Sphingomonadaceae</taxon>
        <taxon>Sphingomonas</taxon>
    </lineage>
</organism>
<proteinExistence type="predicted"/>